<name>A0A0A9BW83_ARUDO</name>
<reference evidence="1" key="1">
    <citation type="submission" date="2014-09" db="EMBL/GenBank/DDBJ databases">
        <authorList>
            <person name="Magalhaes I.L.F."/>
            <person name="Oliveira U."/>
            <person name="Santos F.R."/>
            <person name="Vidigal T.H.D.A."/>
            <person name="Brescovit A.D."/>
            <person name="Santos A.J."/>
        </authorList>
    </citation>
    <scope>NUCLEOTIDE SEQUENCE</scope>
    <source>
        <tissue evidence="1">Shoot tissue taken approximately 20 cm above the soil surface</tissue>
    </source>
</reference>
<proteinExistence type="predicted"/>
<sequence>MHHQLTKCYVLVTVICLAKGLFAQPC</sequence>
<accession>A0A0A9BW83</accession>
<organism evidence="1">
    <name type="scientific">Arundo donax</name>
    <name type="common">Giant reed</name>
    <name type="synonym">Donax arundinaceus</name>
    <dbReference type="NCBI Taxonomy" id="35708"/>
    <lineage>
        <taxon>Eukaryota</taxon>
        <taxon>Viridiplantae</taxon>
        <taxon>Streptophyta</taxon>
        <taxon>Embryophyta</taxon>
        <taxon>Tracheophyta</taxon>
        <taxon>Spermatophyta</taxon>
        <taxon>Magnoliopsida</taxon>
        <taxon>Liliopsida</taxon>
        <taxon>Poales</taxon>
        <taxon>Poaceae</taxon>
        <taxon>PACMAD clade</taxon>
        <taxon>Arundinoideae</taxon>
        <taxon>Arundineae</taxon>
        <taxon>Arundo</taxon>
    </lineage>
</organism>
<dbReference type="AlphaFoldDB" id="A0A0A9BW83"/>
<reference evidence="1" key="2">
    <citation type="journal article" date="2015" name="Data Brief">
        <title>Shoot transcriptome of the giant reed, Arundo donax.</title>
        <authorList>
            <person name="Barrero R.A."/>
            <person name="Guerrero F.D."/>
            <person name="Moolhuijzen P."/>
            <person name="Goolsby J.A."/>
            <person name="Tidwell J."/>
            <person name="Bellgard S.E."/>
            <person name="Bellgard M.I."/>
        </authorList>
    </citation>
    <scope>NUCLEOTIDE SEQUENCE</scope>
    <source>
        <tissue evidence="1">Shoot tissue taken approximately 20 cm above the soil surface</tissue>
    </source>
</reference>
<dbReference type="EMBL" id="GBRH01234383">
    <property type="protein sequence ID" value="JAD63512.1"/>
    <property type="molecule type" value="Transcribed_RNA"/>
</dbReference>
<protein>
    <submittedName>
        <fullName evidence="1">Uncharacterized protein</fullName>
    </submittedName>
</protein>
<evidence type="ECO:0000313" key="1">
    <source>
        <dbReference type="EMBL" id="JAD63512.1"/>
    </source>
</evidence>